<name>A0A7T7CC75_9BACI</name>
<keyword evidence="1" id="KW-1133">Transmembrane helix</keyword>
<reference evidence="2 3" key="1">
    <citation type="submission" date="2020-06" db="EMBL/GenBank/DDBJ databases">
        <title>Genomic analysis of Salicibibacter sp. NKC5-3.</title>
        <authorList>
            <person name="Oh Y.J."/>
        </authorList>
    </citation>
    <scope>NUCLEOTIDE SEQUENCE [LARGE SCALE GENOMIC DNA]</scope>
    <source>
        <strain evidence="2 3">NKC5-3</strain>
    </source>
</reference>
<evidence type="ECO:0000256" key="1">
    <source>
        <dbReference type="SAM" id="Phobius"/>
    </source>
</evidence>
<dbReference type="Proteomes" id="UP000595823">
    <property type="component" value="Chromosome"/>
</dbReference>
<organism evidence="2 3">
    <name type="scientific">Salicibibacter cibarius</name>
    <dbReference type="NCBI Taxonomy" id="2743000"/>
    <lineage>
        <taxon>Bacteria</taxon>
        <taxon>Bacillati</taxon>
        <taxon>Bacillota</taxon>
        <taxon>Bacilli</taxon>
        <taxon>Bacillales</taxon>
        <taxon>Bacillaceae</taxon>
        <taxon>Salicibibacter</taxon>
    </lineage>
</organism>
<keyword evidence="1" id="KW-0472">Membrane</keyword>
<feature type="transmembrane region" description="Helical" evidence="1">
    <location>
        <begin position="6"/>
        <end position="23"/>
    </location>
</feature>
<sequence>MIVAYVILGLFFIVMATLFIIGGERTYQRRINTQLRDMTRTGKKPRRKSSR</sequence>
<evidence type="ECO:0000313" key="3">
    <source>
        <dbReference type="Proteomes" id="UP000595823"/>
    </source>
</evidence>
<dbReference type="AlphaFoldDB" id="A0A7T7CC75"/>
<dbReference type="EMBL" id="CP054705">
    <property type="protein sequence ID" value="QQK76709.1"/>
    <property type="molecule type" value="Genomic_DNA"/>
</dbReference>
<protein>
    <submittedName>
        <fullName evidence="2">Uncharacterized protein</fullName>
    </submittedName>
</protein>
<dbReference type="RefSeq" id="WP_200123836.1">
    <property type="nucleotide sequence ID" value="NZ_CP054705.1"/>
</dbReference>
<accession>A0A7T7CC75</accession>
<dbReference type="KEGG" id="scia:HUG15_14800"/>
<keyword evidence="1" id="KW-0812">Transmembrane</keyword>
<evidence type="ECO:0000313" key="2">
    <source>
        <dbReference type="EMBL" id="QQK76709.1"/>
    </source>
</evidence>
<proteinExistence type="predicted"/>
<keyword evidence="3" id="KW-1185">Reference proteome</keyword>
<gene>
    <name evidence="2" type="ORF">HUG15_14800</name>
</gene>